<evidence type="ECO:0000313" key="2">
    <source>
        <dbReference type="Proteomes" id="UP000054928"/>
    </source>
</evidence>
<proteinExistence type="predicted"/>
<dbReference type="GeneID" id="36408677"/>
<name>A0A0N7L667_PLAHL</name>
<evidence type="ECO:0000313" key="1">
    <source>
        <dbReference type="EMBL" id="CEG43427.1"/>
    </source>
</evidence>
<reference evidence="2" key="1">
    <citation type="submission" date="2014-09" db="EMBL/GenBank/DDBJ databases">
        <authorList>
            <person name="Sharma Rahul"/>
            <person name="Thines Marco"/>
        </authorList>
    </citation>
    <scope>NUCLEOTIDE SEQUENCE [LARGE SCALE GENOMIC DNA]</scope>
</reference>
<accession>A0A0N7L667</accession>
<organism evidence="1 2">
    <name type="scientific">Plasmopara halstedii</name>
    <name type="common">Downy mildew of sunflower</name>
    <dbReference type="NCBI Taxonomy" id="4781"/>
    <lineage>
        <taxon>Eukaryota</taxon>
        <taxon>Sar</taxon>
        <taxon>Stramenopiles</taxon>
        <taxon>Oomycota</taxon>
        <taxon>Peronosporomycetes</taxon>
        <taxon>Peronosporales</taxon>
        <taxon>Peronosporaceae</taxon>
        <taxon>Plasmopara</taxon>
    </lineage>
</organism>
<dbReference type="Proteomes" id="UP000054928">
    <property type="component" value="Unassembled WGS sequence"/>
</dbReference>
<dbReference type="AlphaFoldDB" id="A0A0N7L667"/>
<dbReference type="OrthoDB" id="78362at2759"/>
<keyword evidence="2" id="KW-1185">Reference proteome</keyword>
<dbReference type="EMBL" id="CCYD01000666">
    <property type="protein sequence ID" value="CEG43427.1"/>
    <property type="molecule type" value="Genomic_DNA"/>
</dbReference>
<protein>
    <submittedName>
        <fullName evidence="1">Uncharacterized protein</fullName>
    </submittedName>
</protein>
<sequence>MSQHEEVVDVKATPIAPDCGKEGASVHVHELPTSYLIEHLLTKETFDVHAIRLKHYADDMLIVTEELKHHVSFQGINLGVRAAKGGRFNRQSKE</sequence>
<dbReference type="RefSeq" id="XP_024579796.1">
    <property type="nucleotide sequence ID" value="XM_024729417.1"/>
</dbReference>